<gene>
    <name evidence="2" type="ORF">COB13_16135</name>
</gene>
<evidence type="ECO:0000313" key="2">
    <source>
        <dbReference type="EMBL" id="PCI97240.1"/>
    </source>
</evidence>
<organism evidence="2">
    <name type="scientific">OCS116 cluster bacterium</name>
    <dbReference type="NCBI Taxonomy" id="2030921"/>
    <lineage>
        <taxon>Bacteria</taxon>
        <taxon>Pseudomonadati</taxon>
        <taxon>Pseudomonadota</taxon>
        <taxon>Alphaproteobacteria</taxon>
        <taxon>OCS116 cluster</taxon>
    </lineage>
</organism>
<dbReference type="PANTHER" id="PTHR36842">
    <property type="entry name" value="PROTEIN TOLB HOMOLOG"/>
    <property type="match status" value="1"/>
</dbReference>
<feature type="domain" description="Prolow-density lipoprotein receptor-related protein 1-like beta-propeller" evidence="1">
    <location>
        <begin position="79"/>
        <end position="218"/>
    </location>
</feature>
<sequence length="303" mass="34251">MRPGQPRRQTLRGQVSQIIVIDKDGQNRSCIYETGDLIEAPNWTHDGKWLIYNGDGRLYKISPDGKDGPHRINTYPVENLNNDHVLSPDGKNIYISANDGHLYEVSIEGGTPRKISNDHGPVGKFRYYLHGVSPDNTTLIYIGIERDANNKQISAIYAIPTQGGPDVKLTDGNHYVDGCEYTPDGKWIYYNSEQVAKREGHAQIFRMRPDGSEQEQLTFDDRVNWFPHFPRDGHMIMYISFPSDTIGHPADKDVTINTMDLDGKNIKTIDQFNGGQGTVNVNSWSPDNVRFAYVAYTYPDGKK</sequence>
<dbReference type="PANTHER" id="PTHR36842:SF1">
    <property type="entry name" value="PROTEIN TOLB"/>
    <property type="match status" value="1"/>
</dbReference>
<evidence type="ECO:0000259" key="1">
    <source>
        <dbReference type="Pfam" id="PF16472"/>
    </source>
</evidence>
<dbReference type="InterPro" id="IPR011042">
    <property type="entry name" value="6-blade_b-propeller_TolB-like"/>
</dbReference>
<dbReference type="SUPFAM" id="SSF82171">
    <property type="entry name" value="DPP6 N-terminal domain-like"/>
    <property type="match status" value="1"/>
</dbReference>
<reference key="1">
    <citation type="submission" date="2017-08" db="EMBL/GenBank/DDBJ databases">
        <title>A dynamic microbial community with high functional redundancy inhabits the cold, oxic subseafloor aquifer.</title>
        <authorList>
            <person name="Tully B.J."/>
            <person name="Wheat C.G."/>
            <person name="Glazer B.T."/>
            <person name="Huber J.A."/>
        </authorList>
    </citation>
    <scope>NUCLEOTIDE SEQUENCE [LARGE SCALE GENOMIC DNA]</scope>
</reference>
<protein>
    <submittedName>
        <fullName evidence="2">Biopolymer transporter Tol</fullName>
    </submittedName>
</protein>
<comment type="caution">
    <text evidence="2">The sequence shown here is derived from an EMBL/GenBank/DDBJ whole genome shotgun (WGS) entry which is preliminary data.</text>
</comment>
<dbReference type="Pfam" id="PF16472">
    <property type="entry name" value="DUF5050"/>
    <property type="match status" value="1"/>
</dbReference>
<proteinExistence type="predicted"/>
<accession>A0A2A4YRJ9</accession>
<dbReference type="InterPro" id="IPR032485">
    <property type="entry name" value="LRP1-like_beta_prop"/>
</dbReference>
<dbReference type="Gene3D" id="2.120.10.30">
    <property type="entry name" value="TolB, C-terminal domain"/>
    <property type="match status" value="1"/>
</dbReference>
<dbReference type="EMBL" id="NVUS01000032">
    <property type="protein sequence ID" value="PCI97240.1"/>
    <property type="molecule type" value="Genomic_DNA"/>
</dbReference>
<dbReference type="AlphaFoldDB" id="A0A2A4YRJ9"/>
<name>A0A2A4YRJ9_9PROT</name>
<reference evidence="2" key="2">
    <citation type="journal article" date="2018" name="ISME J.">
        <title>A dynamic microbial community with high functional redundancy inhabits the cold, oxic subseafloor aquifer.</title>
        <authorList>
            <person name="Tully B.J."/>
            <person name="Wheat C.G."/>
            <person name="Glazer B.T."/>
            <person name="Huber J.A."/>
        </authorList>
    </citation>
    <scope>NUCLEOTIDE SEQUENCE</scope>
    <source>
        <strain evidence="2">NORP83</strain>
    </source>
</reference>